<dbReference type="AlphaFoldDB" id="A0A0G4G7K5"/>
<dbReference type="PANTHER" id="PTHR31834">
    <property type="entry name" value="INITIATION-SPECIFIC ALPHA-1,6-MANNOSYLTRANSFERASE"/>
    <property type="match status" value="1"/>
</dbReference>
<dbReference type="VEuPathDB" id="CryptoDB:Cvel_20547"/>
<dbReference type="SUPFAM" id="SSF53448">
    <property type="entry name" value="Nucleotide-diphospho-sugar transferases"/>
    <property type="match status" value="1"/>
</dbReference>
<organism evidence="2">
    <name type="scientific">Chromera velia CCMP2878</name>
    <dbReference type="NCBI Taxonomy" id="1169474"/>
    <lineage>
        <taxon>Eukaryota</taxon>
        <taxon>Sar</taxon>
        <taxon>Alveolata</taxon>
        <taxon>Colpodellida</taxon>
        <taxon>Chromeraceae</taxon>
        <taxon>Chromera</taxon>
    </lineage>
</organism>
<accession>A0A0G4G7K5</accession>
<dbReference type="GO" id="GO:0006487">
    <property type="term" value="P:protein N-linked glycosylation"/>
    <property type="evidence" value="ECO:0007669"/>
    <property type="project" value="TreeGrafter"/>
</dbReference>
<reference evidence="2" key="1">
    <citation type="submission" date="2014-11" db="EMBL/GenBank/DDBJ databases">
        <authorList>
            <person name="Otto D Thomas"/>
            <person name="Naeem Raeece"/>
        </authorList>
    </citation>
    <scope>NUCLEOTIDE SEQUENCE</scope>
</reference>
<evidence type="ECO:0000313" key="2">
    <source>
        <dbReference type="EMBL" id="CEM24384.1"/>
    </source>
</evidence>
<name>A0A0G4G7K5_9ALVE</name>
<dbReference type="Pfam" id="PF04488">
    <property type="entry name" value="Gly_transf_sug"/>
    <property type="match status" value="1"/>
</dbReference>
<feature type="region of interest" description="Disordered" evidence="1">
    <location>
        <begin position="44"/>
        <end position="72"/>
    </location>
</feature>
<gene>
    <name evidence="2" type="ORF">Cvel_20547</name>
</gene>
<dbReference type="PANTHER" id="PTHR31834:SF1">
    <property type="entry name" value="INITIATION-SPECIFIC ALPHA-1,6-MANNOSYLTRANSFERASE"/>
    <property type="match status" value="1"/>
</dbReference>
<dbReference type="InterPro" id="IPR039367">
    <property type="entry name" value="Och1-like"/>
</dbReference>
<feature type="compositionally biased region" description="Basic and acidic residues" evidence="1">
    <location>
        <begin position="59"/>
        <end position="72"/>
    </location>
</feature>
<proteinExistence type="predicted"/>
<evidence type="ECO:0000256" key="1">
    <source>
        <dbReference type="SAM" id="MobiDB-lite"/>
    </source>
</evidence>
<dbReference type="GO" id="GO:0000136">
    <property type="term" value="C:mannan polymerase complex"/>
    <property type="evidence" value="ECO:0007669"/>
    <property type="project" value="TreeGrafter"/>
</dbReference>
<dbReference type="GO" id="GO:0000009">
    <property type="term" value="F:alpha-1,6-mannosyltransferase activity"/>
    <property type="evidence" value="ECO:0007669"/>
    <property type="project" value="InterPro"/>
</dbReference>
<protein>
    <recommendedName>
        <fullName evidence="3">Alpha 1,4-glycosyltransferase domain-containing protein</fullName>
    </recommendedName>
</protein>
<evidence type="ECO:0008006" key="3">
    <source>
        <dbReference type="Google" id="ProtNLM"/>
    </source>
</evidence>
<sequence length="428" mass="48338">MFRRWTERAVTLCFFLTACLTLLLWSHLAFIRLVHISSESEDRRRQRERSSAAAGADGRGGRPEAEGGEERASFDLSKFERVVRLSTFWTVEETVFSGGGGGGAEKGRLIPKRVFVTGKTLPDPDQLNLAKMRKENPGWTFVLASDEDVTAFFEKNFSPSSEGGEMNFVLEAYRRIRLGVCKADLFRYAVMYLYGGVYVDLDAYLKPFDEWIREEDDVILAYEPNHLPDPSVADTKSGRAFKLMLSENMTSFLDKQLQHSELQHLQWVLVGRQGHPVFDLALRLSAEVLLKQSAALHEELVLQSVPPLASELRLLRSDHHKDNIGLLTGPALWTVASRLWLLQREREGTAERWVKGESGVKQMGIDFTGMAVFKSVDDKPGTHWLFKAKRIVVVALPFPPWLRGNRNLLLENESEETLGRTAGLTGFP</sequence>
<dbReference type="Gene3D" id="3.90.550.20">
    <property type="match status" value="1"/>
</dbReference>
<dbReference type="EMBL" id="CDMZ01000942">
    <property type="protein sequence ID" value="CEM24384.1"/>
    <property type="molecule type" value="Genomic_DNA"/>
</dbReference>
<dbReference type="InterPro" id="IPR007577">
    <property type="entry name" value="GlycoTrfase_DXD_sugar-bd_CS"/>
</dbReference>
<dbReference type="InterPro" id="IPR029044">
    <property type="entry name" value="Nucleotide-diphossugar_trans"/>
</dbReference>